<feature type="coiled-coil region" evidence="1">
    <location>
        <begin position="132"/>
        <end position="163"/>
    </location>
</feature>
<evidence type="ECO:0008006" key="3">
    <source>
        <dbReference type="Google" id="ProtNLM"/>
    </source>
</evidence>
<proteinExistence type="predicted"/>
<protein>
    <recommendedName>
        <fullName evidence="3">Lipoprotein</fullName>
    </recommendedName>
</protein>
<reference evidence="2" key="1">
    <citation type="submission" date="2018-06" db="EMBL/GenBank/DDBJ databases">
        <authorList>
            <person name="Zhirakovskaya E."/>
        </authorList>
    </citation>
    <scope>NUCLEOTIDE SEQUENCE</scope>
</reference>
<sequence length="178" mass="20334">MYLKRDIRIHFRLLVFTLTICFTGPLITGCVIKTSAQNQTNKNETASHTPEIEKSRRLALKDELKKLKAQLKTYKADLKALNQKVVGQSKTLQKELISLEEARAFVKKMGNQLEKNFQNTLAPLREGSKDALEKSNQEIKAFQKSLKERKRKLSKLKQDVTNKINSIFSAGKEDEANN</sequence>
<accession>A0A3B1D2T3</accession>
<dbReference type="EMBL" id="UOGF01000071">
    <property type="protein sequence ID" value="VAX31093.1"/>
    <property type="molecule type" value="Genomic_DNA"/>
</dbReference>
<dbReference type="AlphaFoldDB" id="A0A3B1D2T3"/>
<name>A0A3B1D2T3_9ZZZZ</name>
<evidence type="ECO:0000313" key="2">
    <source>
        <dbReference type="EMBL" id="VAX31093.1"/>
    </source>
</evidence>
<keyword evidence="1" id="KW-0175">Coiled coil</keyword>
<organism evidence="2">
    <name type="scientific">hydrothermal vent metagenome</name>
    <dbReference type="NCBI Taxonomy" id="652676"/>
    <lineage>
        <taxon>unclassified sequences</taxon>
        <taxon>metagenomes</taxon>
        <taxon>ecological metagenomes</taxon>
    </lineage>
</organism>
<gene>
    <name evidence="2" type="ORF">MNBD_NITROSPIRAE01-1035</name>
</gene>
<evidence type="ECO:0000256" key="1">
    <source>
        <dbReference type="SAM" id="Coils"/>
    </source>
</evidence>
<feature type="coiled-coil region" evidence="1">
    <location>
        <begin position="57"/>
        <end position="84"/>
    </location>
</feature>
<dbReference type="PROSITE" id="PS51257">
    <property type="entry name" value="PROKAR_LIPOPROTEIN"/>
    <property type="match status" value="1"/>
</dbReference>